<reference evidence="3" key="1">
    <citation type="submission" date="2016-08" db="EMBL/GenBank/DDBJ databases">
        <title>Complete genome of Cloacibacillus porcorum.</title>
        <authorList>
            <person name="Looft T."/>
            <person name="Bayles D.O."/>
            <person name="Alt D.P."/>
        </authorList>
    </citation>
    <scope>NUCLEOTIDE SEQUENCE [LARGE SCALE GENOMIC DNA]</scope>
    <source>
        <strain evidence="3">CL-84</strain>
    </source>
</reference>
<evidence type="ECO:0000259" key="2">
    <source>
        <dbReference type="Pfam" id="PF01989"/>
    </source>
</evidence>
<organism evidence="3 4">
    <name type="scientific">Cloacibacillus porcorum</name>
    <dbReference type="NCBI Taxonomy" id="1197717"/>
    <lineage>
        <taxon>Bacteria</taxon>
        <taxon>Thermotogati</taxon>
        <taxon>Synergistota</taxon>
        <taxon>Synergistia</taxon>
        <taxon>Synergistales</taxon>
        <taxon>Synergistaceae</taxon>
        <taxon>Cloacibacillus</taxon>
    </lineage>
</organism>
<proteinExistence type="predicted"/>
<gene>
    <name evidence="3" type="ORF">BED41_03835</name>
</gene>
<keyword evidence="4" id="KW-1185">Reference proteome</keyword>
<dbReference type="SUPFAM" id="SSF52016">
    <property type="entry name" value="LeuD/IlvD-like"/>
    <property type="match status" value="1"/>
</dbReference>
<protein>
    <recommendedName>
        <fullName evidence="2">Phosphomevalonate dehydratase small subunit-like domain-containing protein</fullName>
    </recommendedName>
</protein>
<sequence length="144" mass="15289">MANNKKVYKCRSIVRGSGAGEAVVSKDAMCFYLTDPTTGTVIERNHAIEGKSISGKVLVLQSGKGSSVVQADGFYQLWVRNNLPAAIIIGVPEPVIVSSAVMVGATMVDRLDDDPFEAIADGDYVEVDADAQEVRVWKGGKAAD</sequence>
<feature type="domain" description="Phosphomevalonate dehydratase small subunit-like" evidence="2">
    <location>
        <begin position="33"/>
        <end position="108"/>
    </location>
</feature>
<dbReference type="GO" id="GO:0016829">
    <property type="term" value="F:lyase activity"/>
    <property type="evidence" value="ECO:0007669"/>
    <property type="project" value="UniProtKB-KW"/>
</dbReference>
<accession>A0A1B2I2W5</accession>
<dbReference type="Gene3D" id="3.50.30.10">
    <property type="entry name" value="Phosphohistidine domain"/>
    <property type="match status" value="1"/>
</dbReference>
<dbReference type="Pfam" id="PF01989">
    <property type="entry name" value="AcnX_swivel_put"/>
    <property type="match status" value="1"/>
</dbReference>
<keyword evidence="1" id="KW-0456">Lyase</keyword>
<name>A0A1B2I2W5_9BACT</name>
<dbReference type="EMBL" id="CP016757">
    <property type="protein sequence ID" value="ANZ44293.1"/>
    <property type="molecule type" value="Genomic_DNA"/>
</dbReference>
<dbReference type="Proteomes" id="UP000093044">
    <property type="component" value="Chromosome"/>
</dbReference>
<evidence type="ECO:0000256" key="1">
    <source>
        <dbReference type="ARBA" id="ARBA00023239"/>
    </source>
</evidence>
<dbReference type="KEGG" id="cpor:BED41_03835"/>
<dbReference type="STRING" id="1197717.BED41_03835"/>
<dbReference type="RefSeq" id="WP_066743271.1">
    <property type="nucleotide sequence ID" value="NZ_CP016757.1"/>
</dbReference>
<evidence type="ECO:0000313" key="3">
    <source>
        <dbReference type="EMBL" id="ANZ44293.1"/>
    </source>
</evidence>
<dbReference type="GeneID" id="83056984"/>
<evidence type="ECO:0000313" key="4">
    <source>
        <dbReference type="Proteomes" id="UP000093044"/>
    </source>
</evidence>
<dbReference type="OrthoDB" id="5182at2"/>
<dbReference type="InterPro" id="IPR002840">
    <property type="entry name" value="PMDh-S-like_dom"/>
</dbReference>
<dbReference type="AlphaFoldDB" id="A0A1B2I2W5"/>